<reference evidence="1" key="1">
    <citation type="submission" date="2020-05" db="EMBL/GenBank/DDBJ databases">
        <title>Mycena genomes resolve the evolution of fungal bioluminescence.</title>
        <authorList>
            <person name="Tsai I.J."/>
        </authorList>
    </citation>
    <scope>NUCLEOTIDE SEQUENCE</scope>
    <source>
        <strain evidence="1">160909Yilan</strain>
    </source>
</reference>
<evidence type="ECO:0000313" key="2">
    <source>
        <dbReference type="Proteomes" id="UP000623467"/>
    </source>
</evidence>
<dbReference type="Pfam" id="PF01344">
    <property type="entry name" value="Kelch_1"/>
    <property type="match status" value="1"/>
</dbReference>
<dbReference type="PANTHER" id="PTHR23244:SF471">
    <property type="entry name" value="GUANINE NUCLEOTIDE-BINDING PROTEIN SUBUNIT BETA 1-RELATED"/>
    <property type="match status" value="1"/>
</dbReference>
<dbReference type="Proteomes" id="UP000623467">
    <property type="component" value="Unassembled WGS sequence"/>
</dbReference>
<accession>A0A8H7DH73</accession>
<gene>
    <name evidence="1" type="ORF">MSAN_00765000</name>
</gene>
<protein>
    <recommendedName>
        <fullName evidence="3">Kelch repeat protein</fullName>
    </recommendedName>
</protein>
<dbReference type="PANTHER" id="PTHR23244">
    <property type="entry name" value="KELCH REPEAT DOMAIN"/>
    <property type="match status" value="1"/>
</dbReference>
<name>A0A8H7DH73_9AGAR</name>
<dbReference type="InterPro" id="IPR006652">
    <property type="entry name" value="Kelch_1"/>
</dbReference>
<proteinExistence type="predicted"/>
<dbReference type="EMBL" id="JACAZH010000004">
    <property type="protein sequence ID" value="KAF7371291.1"/>
    <property type="molecule type" value="Genomic_DNA"/>
</dbReference>
<comment type="caution">
    <text evidence="1">The sequence shown here is derived from an EMBL/GenBank/DDBJ whole genome shotgun (WGS) entry which is preliminary data.</text>
</comment>
<dbReference type="OrthoDB" id="432528at2759"/>
<keyword evidence="2" id="KW-1185">Reference proteome</keyword>
<dbReference type="InterPro" id="IPR015915">
    <property type="entry name" value="Kelch-typ_b-propeller"/>
</dbReference>
<dbReference type="Gene3D" id="2.120.10.80">
    <property type="entry name" value="Kelch-type beta propeller"/>
    <property type="match status" value="2"/>
</dbReference>
<evidence type="ECO:0008006" key="3">
    <source>
        <dbReference type="Google" id="ProtNLM"/>
    </source>
</evidence>
<evidence type="ECO:0000313" key="1">
    <source>
        <dbReference type="EMBL" id="KAF7371291.1"/>
    </source>
</evidence>
<dbReference type="AlphaFoldDB" id="A0A8H7DH73"/>
<dbReference type="InterPro" id="IPR011043">
    <property type="entry name" value="Gal_Oxase/kelch_b-propeller"/>
</dbReference>
<dbReference type="SUPFAM" id="SSF50965">
    <property type="entry name" value="Galactose oxidase, central domain"/>
    <property type="match status" value="1"/>
</dbReference>
<sequence>MTSTINLPKPHQTSELEAVLDKERMTKLCEMRHPDPQAAPNRAVTVPELQVSYMSLAGGRQVSGRGIATCGALDLSKLEKWRRLPDYPVPMETSGMFLGWNMLVYRDQALIITGRPTVDTFDLRSETWSSFQTTYAATPTDIEAGVVGGWPYPGMGCADATMQIVDDKLYVFGGHHRTTSMGSNLFMVLDLTTKKWRRLSGTVSQDKKRIYLAFGSFDREAAKSHNELHGADEAYGMAGNPPCGRTEAACVYNEKLRKTIVFGGYHPSLTTLILTPGREVMFPYSYFADTFIYDMAPSPPTGVDSASEPTLSAPKWKQVLTPGFPTYRCQAHLQCDPVTGRTYIFGGWTNCQFIPTRSKLMSRSFGDLWELRWDMDGGHFEEVDFEGGGARREGGAMAKMLCVRVSWAVEEMWWELQGSGLFLWQ</sequence>
<organism evidence="1 2">
    <name type="scientific">Mycena sanguinolenta</name>
    <dbReference type="NCBI Taxonomy" id="230812"/>
    <lineage>
        <taxon>Eukaryota</taxon>
        <taxon>Fungi</taxon>
        <taxon>Dikarya</taxon>
        <taxon>Basidiomycota</taxon>
        <taxon>Agaricomycotina</taxon>
        <taxon>Agaricomycetes</taxon>
        <taxon>Agaricomycetidae</taxon>
        <taxon>Agaricales</taxon>
        <taxon>Marasmiineae</taxon>
        <taxon>Mycenaceae</taxon>
        <taxon>Mycena</taxon>
    </lineage>
</organism>